<dbReference type="GO" id="GO:0005856">
    <property type="term" value="C:cytoskeleton"/>
    <property type="evidence" value="ECO:0007669"/>
    <property type="project" value="TreeGrafter"/>
</dbReference>
<name>A0A0R3WZ83_HYDTA</name>
<dbReference type="AlphaFoldDB" id="A0A0R3WZ83"/>
<proteinExistence type="predicted"/>
<reference evidence="5" key="1">
    <citation type="submission" date="2016-04" db="UniProtKB">
        <authorList>
            <consortium name="WormBaseParasite"/>
        </authorList>
    </citation>
    <scope>IDENTIFICATION</scope>
</reference>
<keyword evidence="4" id="KW-1185">Reference proteome</keyword>
<feature type="coiled-coil region" evidence="2">
    <location>
        <begin position="509"/>
        <end position="634"/>
    </location>
</feature>
<accession>A0A0R3WZ83</accession>
<dbReference type="WBParaSite" id="TTAC_0000608501-mRNA-1">
    <property type="protein sequence ID" value="TTAC_0000608501-mRNA-1"/>
    <property type="gene ID" value="TTAC_0000608501"/>
</dbReference>
<dbReference type="STRING" id="6205.A0A0R3WZ83"/>
<evidence type="ECO:0000256" key="1">
    <source>
        <dbReference type="ARBA" id="ARBA00023054"/>
    </source>
</evidence>
<sequence>MDDDAVLIAEPRDLVQGSLFKSEPEEIDIYLGELALGALQCLDELLSKKEIRLLEVLDLRQKCHRLVDLTKKVQNNTLQLEDMFVGLTEVEKRIASALRRRDEFPDGFNSEADNLRIQIIRASNDAMESDHNTEVLTYQIALLEEEKKLLIKEAAAYPSTEALILQRKGVERAIDTEIVEQKKYSLESRRLHRQLNNATECRDQLTKDLAQFQKSLNLQMTEFNTIHLKSQEVMQEIKRLEWDLSDLKQISRTLEEKIKELTETQSTLLQSKASIDAETNDLTISIMEVDLSRMVEDKKRCLESTNQAVKKGAVMRKLVRQGEKKIKHLEEAIEYLEGTAKVQAADLELMKRTASKRDVKESKRLRTQISQMTEALLAQNDFADHEKEEIRGVMKDTTKLLTEMDKQRQNMTDLRRLVDAKSFEASQKKRYLRKAHLHYTQVRRDIKLQQFHLNDYRKTLVSLQRQVQNLGKFYKAISVERNEFLTMINLAQQKKLMIEEKCYFYTNEMTILQSSLSNKQDQMDEIRKRMEGIRKERIGIRSELSKQTQMNQQLESHIRRFSTNLQRLNRDLVDEKAQIGRLQSECKAAVQKRNGVKHQLEDIQLKVGRNKENLEELQKKSKKARDALSAKNRELALLLHTSQAEERTVEVIRSRVTENEVVERELSNINHQISAAREKLLHLEDLADNPTGGNSTNRLRFLKGTDPSLKQLLKGEKHLISAIAKKETELRESNEIFTTVDDLVTQLDATMKERSERTLKLAKDVNASYRINHLKETEMKAACAELRMKILHSNVLKRDIEKLKTKKSEDCQLLKRRRKRDPIRLLKDKSDLAFYTSEVISQLSIHSIKKFVAEKN</sequence>
<dbReference type="OrthoDB" id="10262929at2759"/>
<gene>
    <name evidence="3" type="ORF">TTAC_LOCUS6070</name>
</gene>
<dbReference type="PANTHER" id="PTHR32083:SF48">
    <property type="entry name" value="TRANS-GOLGI NETWORK-LOCALIZED SYP41-INTERACTING PROTEIN 1"/>
    <property type="match status" value="1"/>
</dbReference>
<keyword evidence="1 2" id="KW-0175">Coiled coil</keyword>
<evidence type="ECO:0000313" key="4">
    <source>
        <dbReference type="Proteomes" id="UP000274429"/>
    </source>
</evidence>
<evidence type="ECO:0000313" key="5">
    <source>
        <dbReference type="WBParaSite" id="TTAC_0000608501-mRNA-1"/>
    </source>
</evidence>
<protein>
    <submittedName>
        <fullName evidence="5">Coiled-coil domain-containing protein 146</fullName>
    </submittedName>
</protein>
<reference evidence="3 4" key="2">
    <citation type="submission" date="2018-11" db="EMBL/GenBank/DDBJ databases">
        <authorList>
            <consortium name="Pathogen Informatics"/>
        </authorList>
    </citation>
    <scope>NUCLEOTIDE SEQUENCE [LARGE SCALE GENOMIC DNA]</scope>
</reference>
<evidence type="ECO:0000256" key="2">
    <source>
        <dbReference type="SAM" id="Coils"/>
    </source>
</evidence>
<dbReference type="EMBL" id="UYWX01020293">
    <property type="protein sequence ID" value="VDM30216.1"/>
    <property type="molecule type" value="Genomic_DNA"/>
</dbReference>
<feature type="coiled-coil region" evidence="2">
    <location>
        <begin position="659"/>
        <end position="686"/>
    </location>
</feature>
<dbReference type="PANTHER" id="PTHR32083">
    <property type="entry name" value="CILIA AND FLAGELLA-ASSOCIATED PROTEIN 58-RELATED"/>
    <property type="match status" value="1"/>
</dbReference>
<dbReference type="Proteomes" id="UP000274429">
    <property type="component" value="Unassembled WGS sequence"/>
</dbReference>
<feature type="coiled-coil region" evidence="2">
    <location>
        <begin position="230"/>
        <end position="267"/>
    </location>
</feature>
<organism evidence="5">
    <name type="scientific">Hydatigena taeniaeformis</name>
    <name type="common">Feline tapeworm</name>
    <name type="synonym">Taenia taeniaeformis</name>
    <dbReference type="NCBI Taxonomy" id="6205"/>
    <lineage>
        <taxon>Eukaryota</taxon>
        <taxon>Metazoa</taxon>
        <taxon>Spiralia</taxon>
        <taxon>Lophotrochozoa</taxon>
        <taxon>Platyhelminthes</taxon>
        <taxon>Cestoda</taxon>
        <taxon>Eucestoda</taxon>
        <taxon>Cyclophyllidea</taxon>
        <taxon>Taeniidae</taxon>
        <taxon>Hydatigera</taxon>
    </lineage>
</organism>
<evidence type="ECO:0000313" key="3">
    <source>
        <dbReference type="EMBL" id="VDM30216.1"/>
    </source>
</evidence>